<keyword evidence="2" id="KW-1185">Reference proteome</keyword>
<dbReference type="OrthoDB" id="128487at2759"/>
<reference evidence="1" key="1">
    <citation type="submission" date="2023-04" db="EMBL/GenBank/DDBJ databases">
        <title>Phytophthora fragariaefolia NBRC 109709.</title>
        <authorList>
            <person name="Ichikawa N."/>
            <person name="Sato H."/>
            <person name="Tonouchi N."/>
        </authorList>
    </citation>
    <scope>NUCLEOTIDE SEQUENCE</scope>
    <source>
        <strain evidence="1">NBRC 109709</strain>
    </source>
</reference>
<name>A0A9W6Y302_9STRA</name>
<sequence length="153" mass="17394">MRICCWSKTKRVPPLTVVHSEPTSELLRRKGQRLGISEFTGQTSYLHLKRIMANQPLPMQGSGCVVSNRPRVCLIYNDEGVRDRYCANAQRLLQTVLEDPDAISTSAQIAHKALRYRKVLSRLDQIDTRDPTFDVSAFFGVEWRKTPMADEGS</sequence>
<protein>
    <submittedName>
        <fullName evidence="1">Unnamed protein product</fullName>
    </submittedName>
</protein>
<proteinExistence type="predicted"/>
<evidence type="ECO:0000313" key="2">
    <source>
        <dbReference type="Proteomes" id="UP001165121"/>
    </source>
</evidence>
<comment type="caution">
    <text evidence="1">The sequence shown here is derived from an EMBL/GenBank/DDBJ whole genome shotgun (WGS) entry which is preliminary data.</text>
</comment>
<evidence type="ECO:0000313" key="1">
    <source>
        <dbReference type="EMBL" id="GMF51486.1"/>
    </source>
</evidence>
<gene>
    <name evidence="1" type="ORF">Pfra01_002082200</name>
</gene>
<dbReference type="EMBL" id="BSXT01002912">
    <property type="protein sequence ID" value="GMF51486.1"/>
    <property type="molecule type" value="Genomic_DNA"/>
</dbReference>
<dbReference type="AlphaFoldDB" id="A0A9W6Y302"/>
<organism evidence="1 2">
    <name type="scientific">Phytophthora fragariaefolia</name>
    <dbReference type="NCBI Taxonomy" id="1490495"/>
    <lineage>
        <taxon>Eukaryota</taxon>
        <taxon>Sar</taxon>
        <taxon>Stramenopiles</taxon>
        <taxon>Oomycota</taxon>
        <taxon>Peronosporomycetes</taxon>
        <taxon>Peronosporales</taxon>
        <taxon>Peronosporaceae</taxon>
        <taxon>Phytophthora</taxon>
    </lineage>
</organism>
<accession>A0A9W6Y302</accession>
<dbReference type="Proteomes" id="UP001165121">
    <property type="component" value="Unassembled WGS sequence"/>
</dbReference>